<organism evidence="1 2">
    <name type="scientific">Elaeophora elaphi</name>
    <dbReference type="NCBI Taxonomy" id="1147741"/>
    <lineage>
        <taxon>Eukaryota</taxon>
        <taxon>Metazoa</taxon>
        <taxon>Ecdysozoa</taxon>
        <taxon>Nematoda</taxon>
        <taxon>Chromadorea</taxon>
        <taxon>Rhabditida</taxon>
        <taxon>Spirurina</taxon>
        <taxon>Spiruromorpha</taxon>
        <taxon>Filarioidea</taxon>
        <taxon>Onchocercidae</taxon>
        <taxon>Elaeophora</taxon>
    </lineage>
</organism>
<sequence length="122" mass="13953">MRGCVNRFLLFGLDEDVRDALTDRSECRATDRRLLHLVALTPQTDLTYSSPFYSLSLSFIPGDNVLMYGLTVQLCQHGPHLVDRHFLCLQHIPSDAYVDSSLHYALLHDNFLIPPVIHLKFN</sequence>
<dbReference type="AlphaFoldDB" id="A0A0R3RQ27"/>
<accession>A0A0R3RQ27</accession>
<reference evidence="2" key="1">
    <citation type="submission" date="2017-02" db="UniProtKB">
        <authorList>
            <consortium name="WormBaseParasite"/>
        </authorList>
    </citation>
    <scope>IDENTIFICATION</scope>
</reference>
<keyword evidence="1" id="KW-1185">Reference proteome</keyword>
<dbReference type="STRING" id="1147741.A0A0R3RQ27"/>
<evidence type="ECO:0000313" key="1">
    <source>
        <dbReference type="Proteomes" id="UP000050640"/>
    </source>
</evidence>
<name>A0A0R3RQ27_9BILA</name>
<evidence type="ECO:0000313" key="2">
    <source>
        <dbReference type="WBParaSite" id="EEL_0000374501-mRNA-1"/>
    </source>
</evidence>
<protein>
    <submittedName>
        <fullName evidence="2">ZP domain-containing protein</fullName>
    </submittedName>
</protein>
<dbReference type="WBParaSite" id="EEL_0000374501-mRNA-1">
    <property type="protein sequence ID" value="EEL_0000374501-mRNA-1"/>
    <property type="gene ID" value="EEL_0000374501"/>
</dbReference>
<proteinExistence type="predicted"/>
<dbReference type="Proteomes" id="UP000050640">
    <property type="component" value="Unplaced"/>
</dbReference>